<name>A0ABX6JY30_9MICO</name>
<protein>
    <submittedName>
        <fullName evidence="2">DUF559 domain-containing protein</fullName>
    </submittedName>
</protein>
<dbReference type="InterPro" id="IPR007569">
    <property type="entry name" value="DUF559"/>
</dbReference>
<dbReference type="Gene3D" id="3.40.960.10">
    <property type="entry name" value="VSR Endonuclease"/>
    <property type="match status" value="1"/>
</dbReference>
<proteinExistence type="predicted"/>
<feature type="domain" description="DUF559" evidence="1">
    <location>
        <begin position="102"/>
        <end position="185"/>
    </location>
</feature>
<evidence type="ECO:0000313" key="3">
    <source>
        <dbReference type="Proteomes" id="UP000503441"/>
    </source>
</evidence>
<dbReference type="Pfam" id="PF04480">
    <property type="entry name" value="DUF559"/>
    <property type="match status" value="1"/>
</dbReference>
<keyword evidence="3" id="KW-1185">Reference proteome</keyword>
<reference evidence="2 3" key="1">
    <citation type="submission" date="2020-03" db="EMBL/GenBank/DDBJ databases">
        <title>Leucobacter sp. nov., isolated from beetles.</title>
        <authorList>
            <person name="Hyun D.-W."/>
            <person name="Bae J.-W."/>
        </authorList>
    </citation>
    <scope>NUCLEOTIDE SEQUENCE [LARGE SCALE GENOMIC DNA]</scope>
    <source>
        <strain evidence="2 3">HDW9A</strain>
    </source>
</reference>
<gene>
    <name evidence="2" type="ORF">G7066_10140</name>
</gene>
<sequence>MPANARKLPGVAAQTRQESKLHWNAPVVPRDPRSLIDPVGNVLATTALCLAEEDAYATWESALNKNLVELEELRRLPFTGRAKKLSQIVTPFSDSGLESFVLRRTRRLRLEVRAQTWILGHHVDFLLGARLVLQIDGKTHVGEQRGLDNRHDAVLKLSGYHVIRVTYEQVMFQWEDVQDLIMRAIAQGLHLAV</sequence>
<dbReference type="Proteomes" id="UP000503441">
    <property type="component" value="Chromosome"/>
</dbReference>
<dbReference type="RefSeq" id="WP_166330850.1">
    <property type="nucleotide sequence ID" value="NZ_CP049933.1"/>
</dbReference>
<evidence type="ECO:0000313" key="2">
    <source>
        <dbReference type="EMBL" id="QIM18856.1"/>
    </source>
</evidence>
<evidence type="ECO:0000259" key="1">
    <source>
        <dbReference type="Pfam" id="PF04480"/>
    </source>
</evidence>
<accession>A0ABX6JY30</accession>
<organism evidence="2 3">
    <name type="scientific">Leucobacter coleopterorum</name>
    <dbReference type="NCBI Taxonomy" id="2714933"/>
    <lineage>
        <taxon>Bacteria</taxon>
        <taxon>Bacillati</taxon>
        <taxon>Actinomycetota</taxon>
        <taxon>Actinomycetes</taxon>
        <taxon>Micrococcales</taxon>
        <taxon>Microbacteriaceae</taxon>
        <taxon>Leucobacter</taxon>
    </lineage>
</organism>
<dbReference type="EMBL" id="CP049933">
    <property type="protein sequence ID" value="QIM18856.1"/>
    <property type="molecule type" value="Genomic_DNA"/>
</dbReference>